<evidence type="ECO:0000313" key="3">
    <source>
        <dbReference type="Proteomes" id="UP001204833"/>
    </source>
</evidence>
<comment type="caution">
    <text evidence="2">The sequence shown here is derived from an EMBL/GenBank/DDBJ whole genome shotgun (WGS) entry which is preliminary data.</text>
</comment>
<sequence>MFGEHESNFKKDDVASSSGYTEDKSQYRVNSYISEDYRQLPIGLKELKNNDSSFPVAVPVAGEDKGADSFPSSRRNQSISEGTPFTLLNTDSITAAIVKQLKLSNKFMENISRRPSHVIEQMKLDKEREILLDDRRRNGQSIGQSLPSDQKVSTSSKPSTGSGTDGQSPIIDRIMDKHPIAFDCKRMLISVDRTFKQDTLIFPSAGSYELFKQLSKGRKENDTFRSGNLGSSDPSSTIKIDGDHIIPVHFKAKGQGLPLLKMQSPHMSLVRKSGPQLVFKKFKEDTALPSYAGDDTDFETFDYCFVYVKSFTNYQRYILEFFPNTSSCFKIVIFQATFKPFADFIYKGTRFRVIGTSAANGFHNRYNQQMGLLVIDDDEPSLCDWIINEKIKSRKLSFLNLRKSSSEETSALEFDINNAVTYLNPVPKTEQFVKVLKLCCAHRLSFIPKNLSPFGGLTEMAAFESSFGPVPKKAKDFGTVSIYQDSETISVNTNTGTATGASSADLPVEKSFLDSTLSVDEDTIVLAIVLNTLREFVVNSSRWNSKASLRNSSTGMNLGYYESFGPI</sequence>
<name>A0AAD5FXI6_9ASCO</name>
<accession>A0AAD5FXI6</accession>
<evidence type="ECO:0000313" key="2">
    <source>
        <dbReference type="EMBL" id="KAI5953735.1"/>
    </source>
</evidence>
<dbReference type="EMBL" id="JAIHNG010000139">
    <property type="protein sequence ID" value="KAI5953735.1"/>
    <property type="molecule type" value="Genomic_DNA"/>
</dbReference>
<feature type="compositionally biased region" description="Polar residues" evidence="1">
    <location>
        <begin position="70"/>
        <end position="82"/>
    </location>
</feature>
<reference evidence="2 3" key="1">
    <citation type="journal article" date="2022" name="DNA Res.">
        <title>Genome analysis of five recently described species of the CUG-Ser clade uncovers Candida theae as a new hybrid lineage with pathogenic potential in the Candida parapsilosis species complex.</title>
        <authorList>
            <person name="Mixao V."/>
            <person name="Del Olmo V."/>
            <person name="Hegedusova E."/>
            <person name="Saus E."/>
            <person name="Pryszcz L."/>
            <person name="Cillingova A."/>
            <person name="Nosek J."/>
            <person name="Gabaldon T."/>
        </authorList>
    </citation>
    <scope>NUCLEOTIDE SEQUENCE [LARGE SCALE GENOMIC DNA]</scope>
    <source>
        <strain evidence="2 3">CBS 12239</strain>
    </source>
</reference>
<protein>
    <submittedName>
        <fullName evidence="2">Uncharacterized protein</fullName>
    </submittedName>
</protein>
<gene>
    <name evidence="2" type="ORF">KGF57_003944</name>
</gene>
<dbReference type="GeneID" id="76152002"/>
<dbReference type="AlphaFoldDB" id="A0AAD5FXI6"/>
<feature type="compositionally biased region" description="Basic and acidic residues" evidence="1">
    <location>
        <begin position="1"/>
        <end position="14"/>
    </location>
</feature>
<feature type="region of interest" description="Disordered" evidence="1">
    <location>
        <begin position="135"/>
        <end position="171"/>
    </location>
</feature>
<dbReference type="RefSeq" id="XP_051607519.1">
    <property type="nucleotide sequence ID" value="XM_051753413.1"/>
</dbReference>
<feature type="region of interest" description="Disordered" evidence="1">
    <location>
        <begin position="1"/>
        <end position="23"/>
    </location>
</feature>
<organism evidence="2 3">
    <name type="scientific">Candida theae</name>
    <dbReference type="NCBI Taxonomy" id="1198502"/>
    <lineage>
        <taxon>Eukaryota</taxon>
        <taxon>Fungi</taxon>
        <taxon>Dikarya</taxon>
        <taxon>Ascomycota</taxon>
        <taxon>Saccharomycotina</taxon>
        <taxon>Pichiomycetes</taxon>
        <taxon>Debaryomycetaceae</taxon>
        <taxon>Candida/Lodderomyces clade</taxon>
        <taxon>Candida</taxon>
    </lineage>
</organism>
<feature type="compositionally biased region" description="Polar residues" evidence="1">
    <location>
        <begin position="139"/>
        <end position="152"/>
    </location>
</feature>
<keyword evidence="3" id="KW-1185">Reference proteome</keyword>
<evidence type="ECO:0000256" key="1">
    <source>
        <dbReference type="SAM" id="MobiDB-lite"/>
    </source>
</evidence>
<dbReference type="Proteomes" id="UP001204833">
    <property type="component" value="Unassembled WGS sequence"/>
</dbReference>
<feature type="compositionally biased region" description="Low complexity" evidence="1">
    <location>
        <begin position="153"/>
        <end position="166"/>
    </location>
</feature>
<proteinExistence type="predicted"/>
<feature type="region of interest" description="Disordered" evidence="1">
    <location>
        <begin position="60"/>
        <end position="82"/>
    </location>
</feature>